<comment type="caution">
    <text evidence="7">The sequence shown here is derived from an EMBL/GenBank/DDBJ whole genome shotgun (WGS) entry which is preliminary data.</text>
</comment>
<evidence type="ECO:0000256" key="4">
    <source>
        <dbReference type="ARBA" id="ARBA00023163"/>
    </source>
</evidence>
<keyword evidence="4" id="KW-0804">Transcription</keyword>
<dbReference type="SUPFAM" id="SSF63520">
    <property type="entry name" value="PTS-regulatory domain, PRD"/>
    <property type="match status" value="2"/>
</dbReference>
<gene>
    <name evidence="7" type="ORF">DXA38_10630</name>
</gene>
<protein>
    <submittedName>
        <fullName evidence="7">Transcription antiterminator</fullName>
    </submittedName>
</protein>
<keyword evidence="3" id="KW-0010">Activator</keyword>
<evidence type="ECO:0000256" key="1">
    <source>
        <dbReference type="ARBA" id="ARBA00022737"/>
    </source>
</evidence>
<evidence type="ECO:0000259" key="6">
    <source>
        <dbReference type="PROSITE" id="PS51372"/>
    </source>
</evidence>
<feature type="domain" description="PRD" evidence="6">
    <location>
        <begin position="303"/>
        <end position="409"/>
    </location>
</feature>
<evidence type="ECO:0000256" key="3">
    <source>
        <dbReference type="ARBA" id="ARBA00023159"/>
    </source>
</evidence>
<keyword evidence="2" id="KW-0805">Transcription regulation</keyword>
<dbReference type="InterPro" id="IPR050661">
    <property type="entry name" value="BglG_antiterminators"/>
</dbReference>
<dbReference type="InterPro" id="IPR007737">
    <property type="entry name" value="Mga_HTH"/>
</dbReference>
<accession>A0A3E2VVM7</accession>
<dbReference type="Pfam" id="PF05043">
    <property type="entry name" value="Mga"/>
    <property type="match status" value="1"/>
</dbReference>
<dbReference type="AlphaFoldDB" id="A0A3E2VVM7"/>
<dbReference type="InterPro" id="IPR016152">
    <property type="entry name" value="PTrfase/Anion_transptr"/>
</dbReference>
<dbReference type="Gene3D" id="3.40.930.10">
    <property type="entry name" value="Mannitol-specific EII, Chain A"/>
    <property type="match status" value="1"/>
</dbReference>
<dbReference type="Proteomes" id="UP000260025">
    <property type="component" value="Unassembled WGS sequence"/>
</dbReference>
<name>A0A3E2VVM7_CLOIN</name>
<proteinExistence type="predicted"/>
<dbReference type="Pfam" id="PF00359">
    <property type="entry name" value="PTS_EIIA_2"/>
    <property type="match status" value="1"/>
</dbReference>
<feature type="domain" description="PRD" evidence="6">
    <location>
        <begin position="189"/>
        <end position="293"/>
    </location>
</feature>
<dbReference type="InterPro" id="IPR036388">
    <property type="entry name" value="WH-like_DNA-bd_sf"/>
</dbReference>
<evidence type="ECO:0000313" key="8">
    <source>
        <dbReference type="Proteomes" id="UP000260025"/>
    </source>
</evidence>
<keyword evidence="1" id="KW-0677">Repeat</keyword>
<dbReference type="PANTHER" id="PTHR30185">
    <property type="entry name" value="CRYPTIC BETA-GLUCOSIDE BGL OPERON ANTITERMINATOR"/>
    <property type="match status" value="1"/>
</dbReference>
<reference evidence="7 8" key="1">
    <citation type="submission" date="2018-08" db="EMBL/GenBank/DDBJ databases">
        <title>A genome reference for cultivated species of the human gut microbiota.</title>
        <authorList>
            <person name="Zou Y."/>
            <person name="Xue W."/>
            <person name="Luo G."/>
        </authorList>
    </citation>
    <scope>NUCLEOTIDE SEQUENCE [LARGE SCALE GENOMIC DNA]</scope>
    <source>
        <strain evidence="7 8">OF01-2LB</strain>
    </source>
</reference>
<dbReference type="PROSITE" id="PS51094">
    <property type="entry name" value="PTS_EIIA_TYPE_2"/>
    <property type="match status" value="1"/>
</dbReference>
<evidence type="ECO:0000259" key="5">
    <source>
        <dbReference type="PROSITE" id="PS51094"/>
    </source>
</evidence>
<dbReference type="SUPFAM" id="SSF55804">
    <property type="entry name" value="Phoshotransferase/anion transport protein"/>
    <property type="match status" value="1"/>
</dbReference>
<dbReference type="OrthoDB" id="3175596at2"/>
<dbReference type="EMBL" id="QVEV01000014">
    <property type="protein sequence ID" value="RGC15312.1"/>
    <property type="molecule type" value="Genomic_DNA"/>
</dbReference>
<dbReference type="Gene3D" id="1.10.10.10">
    <property type="entry name" value="Winged helix-like DNA-binding domain superfamily/Winged helix DNA-binding domain"/>
    <property type="match status" value="2"/>
</dbReference>
<evidence type="ECO:0000256" key="2">
    <source>
        <dbReference type="ARBA" id="ARBA00023015"/>
    </source>
</evidence>
<dbReference type="InterPro" id="IPR002178">
    <property type="entry name" value="PTS_EIIA_type-2_dom"/>
</dbReference>
<dbReference type="GO" id="GO:0006355">
    <property type="term" value="P:regulation of DNA-templated transcription"/>
    <property type="evidence" value="ECO:0007669"/>
    <property type="project" value="InterPro"/>
</dbReference>
<dbReference type="InterPro" id="IPR036634">
    <property type="entry name" value="PRD_sf"/>
</dbReference>
<evidence type="ECO:0000313" key="7">
    <source>
        <dbReference type="EMBL" id="RGC15312.1"/>
    </source>
</evidence>
<dbReference type="Gene3D" id="1.10.1790.10">
    <property type="entry name" value="PRD domain"/>
    <property type="match status" value="1"/>
</dbReference>
<dbReference type="PANTHER" id="PTHR30185:SF12">
    <property type="entry name" value="TRANSCRIPTIONAL REGULATOR MANR"/>
    <property type="match status" value="1"/>
</dbReference>
<dbReference type="Pfam" id="PF00874">
    <property type="entry name" value="PRD"/>
    <property type="match status" value="1"/>
</dbReference>
<organism evidence="7 8">
    <name type="scientific">Clostridium innocuum</name>
    <dbReference type="NCBI Taxonomy" id="1522"/>
    <lineage>
        <taxon>Bacteria</taxon>
        <taxon>Bacillati</taxon>
        <taxon>Bacillota</taxon>
        <taxon>Clostridia</taxon>
        <taxon>Eubacteriales</taxon>
        <taxon>Clostridiaceae</taxon>
        <taxon>Clostridium</taxon>
    </lineage>
</organism>
<dbReference type="InterPro" id="IPR011608">
    <property type="entry name" value="PRD"/>
</dbReference>
<feature type="domain" description="PTS EIIA type-2" evidence="5">
    <location>
        <begin position="512"/>
        <end position="651"/>
    </location>
</feature>
<dbReference type="PROSITE" id="PS51372">
    <property type="entry name" value="PRD_2"/>
    <property type="match status" value="2"/>
</dbReference>
<sequence length="653" mass="75191">MQASCRRGLTEGSRIPMKIDSVSFLKFIAEHQPCTSDFLAAHFSVSSRTVKNYVKEFNQTYNAVITSSIRGYSLNDLSVLELLQQSESSAPQSSQDRILYILNALLSLETDTYLDMYELCEELYISYSTLKKEIAKLKGKISSYHLQIINKRDSIALSGSESDKRKLISDVLYGESSSNFVDYAMIQNKFPDIDITYIHSIFTESFQKNGYFINDFSLTNLVLHTAISIDRIRHKNFSSQSILTPGCIQSHAYTITLEAVKQFERYFQIHYIELEIQELALLVMSRTTPIDYTDLKGSNISNYIQPEYLSLAAELLHEIKESYGIDLCNEKLLNCFSLHLQSLFIRSNNHNLNKNPLTNTIKTTCPFFFDVAVHVSTAIKKKTGIIINEDEISYIAIHLGCMFSEMKSVSNKITALLYCPQYYEMVQNLIKQIHDVFSNDLTIIDVATSEQAVFAQKSIDLVISILPLSDRFETRSVQIGLFLNKQDQQKIQQMIAEIKAEKYRVDFEQQLRQLFLPFMFEKIEGFSSASACIRSMCSRLQKHGFADDRLYDEIMEREHMSSTAFDHFAIPHSTYMRSKKTIINILISKKPIFWNNNQVSIVILMCFHKHDRKLFQSVYETISSVLIERENVKKLTACNSYDEFIETFVSMVE</sequence>